<protein>
    <submittedName>
        <fullName evidence="1">Uncharacterized protein</fullName>
    </submittedName>
</protein>
<comment type="caution">
    <text evidence="1">The sequence shown here is derived from an EMBL/GenBank/DDBJ whole genome shotgun (WGS) entry which is preliminary data.</text>
</comment>
<keyword evidence="2" id="KW-1185">Reference proteome</keyword>
<proteinExistence type="predicted"/>
<dbReference type="OrthoDB" id="704518at2"/>
<organism evidence="1 2">
    <name type="scientific">Flagellimonas aquimarina</name>
    <dbReference type="NCBI Taxonomy" id="2201895"/>
    <lineage>
        <taxon>Bacteria</taxon>
        <taxon>Pseudomonadati</taxon>
        <taxon>Bacteroidota</taxon>
        <taxon>Flavobacteriia</taxon>
        <taxon>Flavobacteriales</taxon>
        <taxon>Flavobacteriaceae</taxon>
        <taxon>Flagellimonas</taxon>
    </lineage>
</organism>
<dbReference type="AlphaFoldDB" id="A0A316L0G3"/>
<evidence type="ECO:0000313" key="1">
    <source>
        <dbReference type="EMBL" id="PWL39997.1"/>
    </source>
</evidence>
<name>A0A316L0G3_9FLAO</name>
<accession>A0A316L0G3</accession>
<dbReference type="EMBL" id="QGEG01000001">
    <property type="protein sequence ID" value="PWL39997.1"/>
    <property type="molecule type" value="Genomic_DNA"/>
</dbReference>
<gene>
    <name evidence="1" type="ORF">DKG77_03985</name>
</gene>
<sequence>MKTKPIVLIILLMFICQFMGFSQESTPIILDGPEDWKYEKIDFPLDFAPSLPYEGFEELRFAPGMFDIESSTYFTYLFVLSIQNKEELSKSELKTLLSKYYKGLYSAVAASKKMEIDTSQIKVHFGELKKSSSPTKNYSVQIDFIDCFTNGQNVLLNMELEVIPKKQLKGLYVLSIVSPQSNQSVIWKELREAKEKIKLQKIMLIENR</sequence>
<dbReference type="Proteomes" id="UP000245762">
    <property type="component" value="Unassembled WGS sequence"/>
</dbReference>
<reference evidence="1 2" key="1">
    <citation type="submission" date="2018-05" db="EMBL/GenBank/DDBJ databases">
        <title>Complete genome sequence of Flagellimonas aquimarina ECD12 isolated from seaweed Ecklonia cava.</title>
        <authorList>
            <person name="Choi S."/>
            <person name="Seong C."/>
        </authorList>
    </citation>
    <scope>NUCLEOTIDE SEQUENCE [LARGE SCALE GENOMIC DNA]</scope>
    <source>
        <strain evidence="1 2">ECD12</strain>
    </source>
</reference>
<evidence type="ECO:0000313" key="2">
    <source>
        <dbReference type="Proteomes" id="UP000245762"/>
    </source>
</evidence>